<sequence length="58" mass="6632">MLSFRFRKEEQSLWVVNDLGHGPLYSVRRGVTACKEKILYEVAISKRFLVNTSNGVST</sequence>
<gene>
    <name evidence="1" type="ordered locus">AALP_Aa3g095800</name>
</gene>
<dbReference type="AlphaFoldDB" id="A0A087H845"/>
<organism evidence="1 2">
    <name type="scientific">Arabis alpina</name>
    <name type="common">Alpine rock-cress</name>
    <dbReference type="NCBI Taxonomy" id="50452"/>
    <lineage>
        <taxon>Eukaryota</taxon>
        <taxon>Viridiplantae</taxon>
        <taxon>Streptophyta</taxon>
        <taxon>Embryophyta</taxon>
        <taxon>Tracheophyta</taxon>
        <taxon>Spermatophyta</taxon>
        <taxon>Magnoliopsida</taxon>
        <taxon>eudicotyledons</taxon>
        <taxon>Gunneridae</taxon>
        <taxon>Pentapetalae</taxon>
        <taxon>rosids</taxon>
        <taxon>malvids</taxon>
        <taxon>Brassicales</taxon>
        <taxon>Brassicaceae</taxon>
        <taxon>Arabideae</taxon>
        <taxon>Arabis</taxon>
    </lineage>
</organism>
<evidence type="ECO:0000313" key="2">
    <source>
        <dbReference type="Proteomes" id="UP000029120"/>
    </source>
</evidence>
<evidence type="ECO:0000313" key="1">
    <source>
        <dbReference type="EMBL" id="KFK38297.1"/>
    </source>
</evidence>
<dbReference type="EMBL" id="CM002871">
    <property type="protein sequence ID" value="KFK38297.1"/>
    <property type="molecule type" value="Genomic_DNA"/>
</dbReference>
<dbReference type="Proteomes" id="UP000029120">
    <property type="component" value="Chromosome 3"/>
</dbReference>
<name>A0A087H845_ARAAL</name>
<protein>
    <submittedName>
        <fullName evidence="1">Uncharacterized protein</fullName>
    </submittedName>
</protein>
<reference evidence="2" key="1">
    <citation type="journal article" date="2015" name="Nat. Plants">
        <title>Genome expansion of Arabis alpina linked with retrotransposition and reduced symmetric DNA methylation.</title>
        <authorList>
            <person name="Willing E.M."/>
            <person name="Rawat V."/>
            <person name="Mandakova T."/>
            <person name="Maumus F."/>
            <person name="James G.V."/>
            <person name="Nordstroem K.J."/>
            <person name="Becker C."/>
            <person name="Warthmann N."/>
            <person name="Chica C."/>
            <person name="Szarzynska B."/>
            <person name="Zytnicki M."/>
            <person name="Albani M.C."/>
            <person name="Kiefer C."/>
            <person name="Bergonzi S."/>
            <person name="Castaings L."/>
            <person name="Mateos J.L."/>
            <person name="Berns M.C."/>
            <person name="Bujdoso N."/>
            <person name="Piofczyk T."/>
            <person name="de Lorenzo L."/>
            <person name="Barrero-Sicilia C."/>
            <person name="Mateos I."/>
            <person name="Piednoel M."/>
            <person name="Hagmann J."/>
            <person name="Chen-Min-Tao R."/>
            <person name="Iglesias-Fernandez R."/>
            <person name="Schuster S.C."/>
            <person name="Alonso-Blanco C."/>
            <person name="Roudier F."/>
            <person name="Carbonero P."/>
            <person name="Paz-Ares J."/>
            <person name="Davis S.J."/>
            <person name="Pecinka A."/>
            <person name="Quesneville H."/>
            <person name="Colot V."/>
            <person name="Lysak M.A."/>
            <person name="Weigel D."/>
            <person name="Coupland G."/>
            <person name="Schneeberger K."/>
        </authorList>
    </citation>
    <scope>NUCLEOTIDE SEQUENCE [LARGE SCALE GENOMIC DNA]</scope>
    <source>
        <strain evidence="2">cv. Pajares</strain>
    </source>
</reference>
<dbReference type="Gramene" id="KFK38297">
    <property type="protein sequence ID" value="KFK38297"/>
    <property type="gene ID" value="AALP_AA3G095800"/>
</dbReference>
<accession>A0A087H845</accession>
<proteinExistence type="predicted"/>
<keyword evidence="2" id="KW-1185">Reference proteome</keyword>